<dbReference type="SUPFAM" id="SSF46689">
    <property type="entry name" value="Homeodomain-like"/>
    <property type="match status" value="2"/>
</dbReference>
<evidence type="ECO:0000256" key="3">
    <source>
        <dbReference type="ARBA" id="ARBA00023163"/>
    </source>
</evidence>
<reference evidence="5 6" key="1">
    <citation type="submission" date="2020-08" db="EMBL/GenBank/DDBJ databases">
        <title>Draft genome sequencing of an Anaerocolumna strain isolated from anoxic soil subjected to BSD treatment.</title>
        <authorList>
            <person name="Uek A."/>
            <person name="Tonouchi A."/>
        </authorList>
    </citation>
    <scope>NUCLEOTIDE SEQUENCE [LARGE SCALE GENOMIC DNA]</scope>
    <source>
        <strain evidence="5 6">CTTW</strain>
    </source>
</reference>
<accession>A0A7I8DJA8</accession>
<dbReference type="Gene3D" id="1.10.10.60">
    <property type="entry name" value="Homeodomain-like"/>
    <property type="match status" value="2"/>
</dbReference>
<dbReference type="Proteomes" id="UP000515703">
    <property type="component" value="Chromosome"/>
</dbReference>
<evidence type="ECO:0000313" key="5">
    <source>
        <dbReference type="EMBL" id="BCJ98519.1"/>
    </source>
</evidence>
<dbReference type="Pfam" id="PF12833">
    <property type="entry name" value="HTH_18"/>
    <property type="match status" value="1"/>
</dbReference>
<organism evidence="5 6">
    <name type="scientific">Anaerocolumna chitinilytica</name>
    <dbReference type="NCBI Taxonomy" id="1727145"/>
    <lineage>
        <taxon>Bacteria</taxon>
        <taxon>Bacillati</taxon>
        <taxon>Bacillota</taxon>
        <taxon>Clostridia</taxon>
        <taxon>Lachnospirales</taxon>
        <taxon>Lachnospiraceae</taxon>
        <taxon>Anaerocolumna</taxon>
    </lineage>
</organism>
<keyword evidence="2" id="KW-0238">DNA-binding</keyword>
<dbReference type="EMBL" id="AP023368">
    <property type="protein sequence ID" value="BCJ98519.1"/>
    <property type="molecule type" value="Genomic_DNA"/>
</dbReference>
<dbReference type="PROSITE" id="PS00041">
    <property type="entry name" value="HTH_ARAC_FAMILY_1"/>
    <property type="match status" value="1"/>
</dbReference>
<keyword evidence="3" id="KW-0804">Transcription</keyword>
<dbReference type="InterPro" id="IPR020449">
    <property type="entry name" value="Tscrpt_reg_AraC-type_HTH"/>
</dbReference>
<gene>
    <name evidence="5" type="ORF">bsdcttw_15600</name>
</gene>
<dbReference type="InterPro" id="IPR009057">
    <property type="entry name" value="Homeodomain-like_sf"/>
</dbReference>
<dbReference type="Pfam" id="PF06445">
    <property type="entry name" value="GyrI-like"/>
    <property type="match status" value="1"/>
</dbReference>
<dbReference type="AlphaFoldDB" id="A0A7I8DJA8"/>
<dbReference type="InterPro" id="IPR018060">
    <property type="entry name" value="HTH_AraC"/>
</dbReference>
<keyword evidence="1" id="KW-0805">Transcription regulation</keyword>
<feature type="domain" description="HTH araC/xylS-type" evidence="4">
    <location>
        <begin position="8"/>
        <end position="106"/>
    </location>
</feature>
<evidence type="ECO:0000259" key="4">
    <source>
        <dbReference type="PROSITE" id="PS01124"/>
    </source>
</evidence>
<name>A0A7I8DJA8_9FIRM</name>
<dbReference type="RefSeq" id="WP_185258842.1">
    <property type="nucleotide sequence ID" value="NZ_AP023368.1"/>
</dbReference>
<dbReference type="KEGG" id="acht:bsdcttw_15600"/>
<evidence type="ECO:0000256" key="2">
    <source>
        <dbReference type="ARBA" id="ARBA00023125"/>
    </source>
</evidence>
<evidence type="ECO:0000256" key="1">
    <source>
        <dbReference type="ARBA" id="ARBA00023015"/>
    </source>
</evidence>
<dbReference type="InterPro" id="IPR011256">
    <property type="entry name" value="Reg_factor_effector_dom_sf"/>
</dbReference>
<evidence type="ECO:0000313" key="6">
    <source>
        <dbReference type="Proteomes" id="UP000515703"/>
    </source>
</evidence>
<dbReference type="PANTHER" id="PTHR47504">
    <property type="entry name" value="RIGHT ORIGIN-BINDING PROTEIN"/>
    <property type="match status" value="1"/>
</dbReference>
<dbReference type="SMART" id="SM00342">
    <property type="entry name" value="HTH_ARAC"/>
    <property type="match status" value="1"/>
</dbReference>
<dbReference type="InterPro" id="IPR018062">
    <property type="entry name" value="HTH_AraC-typ_CS"/>
</dbReference>
<proteinExistence type="predicted"/>
<dbReference type="SUPFAM" id="SSF55136">
    <property type="entry name" value="Probable bacterial effector-binding domain"/>
    <property type="match status" value="1"/>
</dbReference>
<reference evidence="5 6" key="2">
    <citation type="submission" date="2020-08" db="EMBL/GenBank/DDBJ databases">
        <authorList>
            <person name="Ueki A."/>
            <person name="Tonouchi A."/>
        </authorList>
    </citation>
    <scope>NUCLEOTIDE SEQUENCE [LARGE SCALE GENOMIC DNA]</scope>
    <source>
        <strain evidence="5 6">CTTW</strain>
    </source>
</reference>
<sequence>MHAWEQIQITIDFIEDHLNQEISIATLAEKAGLSQFYYQRLFHRLVKKPVAEYIRLRRMTKAVDILLDKKQRILDIALELGFETHEHFSRTFKNTYGMTPNEYRRNPQILNRMTKPELLLNYVLIDEGVPLITNGIVIEINRRHFDLDVTYIGFTKKLSLEYGAGLGVDPGVDILGTLWEEIHAYKNQVRSMVVGSEEVGVMLPCSENGFYNYFAGIRANVNNCEMESKIEQWIQPQGEYIVCSFEAENFDLLVSDALYKAQQYLFSTWLPNHKLQTEAFCMEYYETHTPETTKMELWMKLMEA</sequence>
<dbReference type="Gene3D" id="3.20.80.10">
    <property type="entry name" value="Regulatory factor, effector binding domain"/>
    <property type="match status" value="1"/>
</dbReference>
<dbReference type="InterPro" id="IPR050959">
    <property type="entry name" value="MarA-like"/>
</dbReference>
<dbReference type="GO" id="GO:0003700">
    <property type="term" value="F:DNA-binding transcription factor activity"/>
    <property type="evidence" value="ECO:0007669"/>
    <property type="project" value="InterPro"/>
</dbReference>
<protein>
    <submittedName>
        <fullName evidence="5">AraC family transcriptional regulator</fullName>
    </submittedName>
</protein>
<keyword evidence="6" id="KW-1185">Reference proteome</keyword>
<dbReference type="GO" id="GO:0043565">
    <property type="term" value="F:sequence-specific DNA binding"/>
    <property type="evidence" value="ECO:0007669"/>
    <property type="project" value="InterPro"/>
</dbReference>
<dbReference type="PROSITE" id="PS01124">
    <property type="entry name" value="HTH_ARAC_FAMILY_2"/>
    <property type="match status" value="1"/>
</dbReference>
<dbReference type="PANTHER" id="PTHR47504:SF5">
    <property type="entry name" value="RIGHT ORIGIN-BINDING PROTEIN"/>
    <property type="match status" value="1"/>
</dbReference>
<dbReference type="InterPro" id="IPR029442">
    <property type="entry name" value="GyrI-like"/>
</dbReference>
<dbReference type="PRINTS" id="PR00032">
    <property type="entry name" value="HTHARAC"/>
</dbReference>